<evidence type="ECO:0000313" key="5">
    <source>
        <dbReference type="EMBL" id="SAM81355.1"/>
    </source>
</evidence>
<feature type="compositionally biased region" description="Basic residues" evidence="3">
    <location>
        <begin position="104"/>
        <end position="120"/>
    </location>
</feature>
<feature type="region of interest" description="Disordered" evidence="3">
    <location>
        <begin position="501"/>
        <end position="524"/>
    </location>
</feature>
<feature type="compositionally biased region" description="Polar residues" evidence="3">
    <location>
        <begin position="453"/>
        <end position="463"/>
    </location>
</feature>
<dbReference type="EMBL" id="LT558120">
    <property type="protein sequence ID" value="SAM81355.1"/>
    <property type="molecule type" value="Genomic_DNA"/>
</dbReference>
<dbReference type="PANTHER" id="PTHR37534:SF46">
    <property type="entry name" value="ZN(II)2CYS6 TRANSCRIPTION FACTOR (EUROFUNG)"/>
    <property type="match status" value="1"/>
</dbReference>
<keyword evidence="2" id="KW-0539">Nucleus</keyword>
<feature type="compositionally biased region" description="Low complexity" evidence="3">
    <location>
        <begin position="91"/>
        <end position="103"/>
    </location>
</feature>
<dbReference type="PROSITE" id="PS50048">
    <property type="entry name" value="ZN2_CY6_FUNGAL_2"/>
    <property type="match status" value="1"/>
</dbReference>
<feature type="domain" description="Zn(2)-C6 fungal-type" evidence="4">
    <location>
        <begin position="16"/>
        <end position="46"/>
    </location>
</feature>
<dbReference type="SMART" id="SM00066">
    <property type="entry name" value="GAL4"/>
    <property type="match status" value="1"/>
</dbReference>
<dbReference type="Proteomes" id="UP000179920">
    <property type="component" value="Chromosome IV"/>
</dbReference>
<dbReference type="InterPro" id="IPR036864">
    <property type="entry name" value="Zn2-C6_fun-type_DNA-bd_sf"/>
</dbReference>
<dbReference type="GO" id="GO:0000981">
    <property type="term" value="F:DNA-binding transcription factor activity, RNA polymerase II-specific"/>
    <property type="evidence" value="ECO:0007669"/>
    <property type="project" value="InterPro"/>
</dbReference>
<evidence type="ECO:0000313" key="6">
    <source>
        <dbReference type="Proteomes" id="UP000179920"/>
    </source>
</evidence>
<dbReference type="GO" id="GO:0005634">
    <property type="term" value="C:nucleus"/>
    <property type="evidence" value="ECO:0007669"/>
    <property type="project" value="UniProtKB-SubCell"/>
</dbReference>
<name>A0A1K0HB45_9BASI</name>
<accession>A0A1K0HB45</accession>
<dbReference type="CDD" id="cd00067">
    <property type="entry name" value="GAL4"/>
    <property type="match status" value="1"/>
</dbReference>
<dbReference type="InterPro" id="IPR001138">
    <property type="entry name" value="Zn2Cys6_DnaBD"/>
</dbReference>
<dbReference type="GO" id="GO:0008270">
    <property type="term" value="F:zinc ion binding"/>
    <property type="evidence" value="ECO:0007669"/>
    <property type="project" value="InterPro"/>
</dbReference>
<dbReference type="Pfam" id="PF00172">
    <property type="entry name" value="Zn_clus"/>
    <property type="match status" value="1"/>
</dbReference>
<dbReference type="Gene3D" id="4.10.240.10">
    <property type="entry name" value="Zn(2)-C6 fungal-type DNA-binding domain"/>
    <property type="match status" value="1"/>
</dbReference>
<feature type="compositionally biased region" description="Low complexity" evidence="3">
    <location>
        <begin position="67"/>
        <end position="83"/>
    </location>
</feature>
<feature type="compositionally biased region" description="Low complexity" evidence="3">
    <location>
        <begin position="170"/>
        <end position="180"/>
    </location>
</feature>
<feature type="compositionally biased region" description="Polar residues" evidence="3">
    <location>
        <begin position="241"/>
        <end position="250"/>
    </location>
</feature>
<sequence>MATSARRQLFRRSKAGCWNCRSKKKKCDELRPYCTRCIRAGENCRYPDASTESLSESNTSMSVNDYASPSKTSSASFPTSLSSMHAAPVLSRSSSTSGYSSQPHHPRHGPSSHHPYHHHPYSSPSGPGPSHALPPQHRDYHAQRPSGYQPHSPPASVQNGSHHPYHHGPHSNAHAQLPQQQFPPPPLSASAAADWDHTSQQHVFKRTRYDEFSSSASSTSSNPAYQDARARQPFDAHHRIPSNQSHTSSRGKARVTLPSISPHQPNSVAIAASASLPPIHTVSPPQHRPTASPDLSTRSANTSPDNHTSPVFANGRHQCPVTTASAESVAPDSRVYPPSHDAANVNSLPPLARVSDLQSHASPSSSSRPTSSSGATLPRQKLVLDYSSAELDPEQLMDGLPSLSLSIVTEQTKGAKAYFNLLQGIARMSQGQAMAHALAAMIATQRANLSSANTSKKTATGSPQDGVAAAKDGNSSKNADDEATDLLELANRHHLASIKALQTQEQPSRRRRFSVIESSSSTPTAELPIGSNAAVMMLLILACSSVGKSLMLPSYFNQCEQYLANAVEHVSSHRLFPSVTGEPTDGTPEEPPMFVPENPSNYGTLLLLGTVVGLYECYLSQYTAITDWDYNPARLRRLLPFNWNKSDAAIFDQTRNTVSETTYSVSMVTFELVIETLDTMRKFKQAEAIAYGDRKSSRREAEDSSAALDSLAHREELGLIIRDLEAGTFWKGAIAILSETEQLQVLDSIDSKFSQDKDEDKSSRQMPPPPALTNGDTSSTAILTAYRSGSLFVTPQTGSEADIKQQQVNRLRLGNHLYRNALLVDLYVTVFNRPASSQNIRDLVSRSILLLAAVPDKLESGLMWPAVVLGSYAQNVSERNQVRQFVHRAQWKGTSGPASAADVLERVWSEDAESWRESVTYFGSPYIS</sequence>
<feature type="region of interest" description="Disordered" evidence="3">
    <location>
        <begin position="48"/>
        <end position="264"/>
    </location>
</feature>
<feature type="compositionally biased region" description="Low complexity" evidence="3">
    <location>
        <begin position="121"/>
        <end position="131"/>
    </location>
</feature>
<dbReference type="Pfam" id="PF11951">
    <property type="entry name" value="Fungal_trans_2"/>
    <property type="match status" value="1"/>
</dbReference>
<evidence type="ECO:0000256" key="2">
    <source>
        <dbReference type="ARBA" id="ARBA00023242"/>
    </source>
</evidence>
<reference evidence="6" key="1">
    <citation type="submission" date="2016-04" db="EMBL/GenBank/DDBJ databases">
        <authorList>
            <person name="Guldener U."/>
            <person name="Guldener U."/>
        </authorList>
    </citation>
    <scope>NUCLEOTIDE SEQUENCE [LARGE SCALE GENOMIC DNA]</scope>
    <source>
        <strain evidence="6">UB2112</strain>
    </source>
</reference>
<dbReference type="PANTHER" id="PTHR37534">
    <property type="entry name" value="TRANSCRIPTIONAL ACTIVATOR PROTEIN UGA3"/>
    <property type="match status" value="1"/>
</dbReference>
<organism evidence="5 6">
    <name type="scientific">Ustilago bromivora</name>
    <dbReference type="NCBI Taxonomy" id="307758"/>
    <lineage>
        <taxon>Eukaryota</taxon>
        <taxon>Fungi</taxon>
        <taxon>Dikarya</taxon>
        <taxon>Basidiomycota</taxon>
        <taxon>Ustilaginomycotina</taxon>
        <taxon>Ustilaginomycetes</taxon>
        <taxon>Ustilaginales</taxon>
        <taxon>Ustilaginaceae</taxon>
        <taxon>Ustilago</taxon>
    </lineage>
</organism>
<protein>
    <recommendedName>
        <fullName evidence="4">Zn(2)-C6 fungal-type domain-containing protein</fullName>
    </recommendedName>
</protein>
<dbReference type="PROSITE" id="PS00463">
    <property type="entry name" value="ZN2_CY6_FUNGAL_1"/>
    <property type="match status" value="1"/>
</dbReference>
<gene>
    <name evidence="5" type="ORF">UBRO_02913</name>
</gene>
<feature type="compositionally biased region" description="Low complexity" evidence="3">
    <location>
        <begin position="355"/>
        <end position="373"/>
    </location>
</feature>
<feature type="region of interest" description="Disordered" evidence="3">
    <location>
        <begin position="753"/>
        <end position="779"/>
    </location>
</feature>
<feature type="compositionally biased region" description="Basic and acidic residues" evidence="3">
    <location>
        <begin position="753"/>
        <end position="763"/>
    </location>
</feature>
<dbReference type="OrthoDB" id="5419315at2759"/>
<feature type="region of interest" description="Disordered" evidence="3">
    <location>
        <begin position="278"/>
        <end position="379"/>
    </location>
</feature>
<evidence type="ECO:0000256" key="3">
    <source>
        <dbReference type="SAM" id="MobiDB-lite"/>
    </source>
</evidence>
<evidence type="ECO:0000259" key="4">
    <source>
        <dbReference type="PROSITE" id="PS50048"/>
    </source>
</evidence>
<dbReference type="SUPFAM" id="SSF57701">
    <property type="entry name" value="Zn2/Cys6 DNA-binding domain"/>
    <property type="match status" value="1"/>
</dbReference>
<feature type="compositionally biased region" description="Basic and acidic residues" evidence="3">
    <location>
        <begin position="228"/>
        <end position="238"/>
    </location>
</feature>
<dbReference type="AlphaFoldDB" id="A0A1K0HB45"/>
<feature type="compositionally biased region" description="Polar residues" evidence="3">
    <location>
        <begin position="50"/>
        <end position="65"/>
    </location>
</feature>
<feature type="region of interest" description="Disordered" evidence="3">
    <location>
        <begin position="453"/>
        <end position="480"/>
    </location>
</feature>
<feature type="compositionally biased region" description="Polar residues" evidence="3">
    <location>
        <begin position="293"/>
        <end position="311"/>
    </location>
</feature>
<dbReference type="InterPro" id="IPR021858">
    <property type="entry name" value="Fun_TF"/>
</dbReference>
<proteinExistence type="predicted"/>
<evidence type="ECO:0000256" key="1">
    <source>
        <dbReference type="ARBA" id="ARBA00004123"/>
    </source>
</evidence>
<comment type="subcellular location">
    <subcellularLocation>
        <location evidence="1">Nucleus</location>
    </subcellularLocation>
</comment>